<sequence length="535" mass="59439">MMATRAGQVSAARDSLFRGDLNATHRLAAALVAADPGDAEGHFLLGVAESGAGRVQAGIQHVGRAIMLDPKGEYRAQLAKLFVLIRRDGDAAAMLRDAEQTLPTDALSRDTMGCVYARLGDHAAALSHFTEAVRLEPRNREFRYNQATTLNFLGRVAEAETALETLIALAPDEARAHHLLTSIRKQTREHNHVERLTRTYANARDGRSRLLLGYALAKEMEDIGQPVEALNRLMAVNAEHRRALPYAFARDAAVFDAVEASWSTLAQAPATEPSRDAPIFIIGMPRTGTTLVDRILSSHPDVESAGELQAMPLAVKQAAGTRGPMVMAPETIMAAASSDMRDIGRDYLQRARHHRRDPARRFTDKFPGNFHYAGFIARSLPSARIVCLRRHPMDTVLSNFRNLFAIGSRYYDYSYDLLDIAAYYARFDRLIAFWRTVLPGRVLEIRYEDLIADQEGQTRRLLAHCGLEWSNTCLSFHTNRAPVSTPSAAQVRRPIYADSVARWKRHVDVLEPVKRFFEEAGIGFNPVSFPALQGA</sequence>
<dbReference type="PANTHER" id="PTHR12788:SF10">
    <property type="entry name" value="PROTEIN-TYROSINE SULFOTRANSFERASE"/>
    <property type="match status" value="1"/>
</dbReference>
<dbReference type="EMBL" id="CP013264">
    <property type="protein sequence ID" value="ALR19305.1"/>
    <property type="molecule type" value="Genomic_DNA"/>
</dbReference>
<proteinExistence type="predicted"/>
<evidence type="ECO:0000256" key="2">
    <source>
        <dbReference type="PROSITE-ProRule" id="PRU00339"/>
    </source>
</evidence>
<dbReference type="GO" id="GO:0008476">
    <property type="term" value="F:protein-tyrosine sulfotransferase activity"/>
    <property type="evidence" value="ECO:0007669"/>
    <property type="project" value="InterPro"/>
</dbReference>
<evidence type="ECO:0000313" key="3">
    <source>
        <dbReference type="EMBL" id="ALR19305.1"/>
    </source>
</evidence>
<dbReference type="Gene3D" id="1.25.40.10">
    <property type="entry name" value="Tetratricopeptide repeat domain"/>
    <property type="match status" value="1"/>
</dbReference>
<dbReference type="Gene3D" id="3.40.50.300">
    <property type="entry name" value="P-loop containing nucleotide triphosphate hydrolases"/>
    <property type="match status" value="1"/>
</dbReference>
<dbReference type="SUPFAM" id="SSF48452">
    <property type="entry name" value="TPR-like"/>
    <property type="match status" value="1"/>
</dbReference>
<name>A0A0S3EV89_9SPHN</name>
<organism evidence="3 4">
    <name type="scientific">Sphingobium baderi</name>
    <dbReference type="NCBI Taxonomy" id="1332080"/>
    <lineage>
        <taxon>Bacteria</taxon>
        <taxon>Pseudomonadati</taxon>
        <taxon>Pseudomonadota</taxon>
        <taxon>Alphaproteobacteria</taxon>
        <taxon>Sphingomonadales</taxon>
        <taxon>Sphingomonadaceae</taxon>
        <taxon>Sphingobium</taxon>
    </lineage>
</organism>
<dbReference type="KEGG" id="sbd:ATN00_02295"/>
<dbReference type="InterPro" id="IPR026634">
    <property type="entry name" value="TPST-like"/>
</dbReference>
<dbReference type="AlphaFoldDB" id="A0A0S3EV89"/>
<reference evidence="3 4" key="1">
    <citation type="submission" date="2015-11" db="EMBL/GenBank/DDBJ databases">
        <title>A Two-component Flavoprotein Monooxygenase System MeaXY Responsible for para-Hydroxylation of 2-Methyl-6-ethylaniline and 2,6-Diethylaniline in Sphingobium baderi DE-13.</title>
        <authorList>
            <person name="Cheng M."/>
            <person name="Meng Q."/>
            <person name="Yang Y."/>
            <person name="Chu C."/>
            <person name="Yan X."/>
            <person name="He J."/>
            <person name="Li S."/>
        </authorList>
    </citation>
    <scope>NUCLEOTIDE SEQUENCE [LARGE SCALE GENOMIC DNA]</scope>
    <source>
        <strain evidence="3 4">DE-13</strain>
    </source>
</reference>
<dbReference type="SMART" id="SM00028">
    <property type="entry name" value="TPR"/>
    <property type="match status" value="3"/>
</dbReference>
<keyword evidence="2" id="KW-0802">TPR repeat</keyword>
<dbReference type="PROSITE" id="PS50005">
    <property type="entry name" value="TPR"/>
    <property type="match status" value="1"/>
</dbReference>
<dbReference type="RefSeq" id="WP_062061572.1">
    <property type="nucleotide sequence ID" value="NZ_CP013264.1"/>
</dbReference>
<evidence type="ECO:0000313" key="4">
    <source>
        <dbReference type="Proteomes" id="UP000056968"/>
    </source>
</evidence>
<accession>A0A0S3EV89</accession>
<dbReference type="InterPro" id="IPR027417">
    <property type="entry name" value="P-loop_NTPase"/>
</dbReference>
<dbReference type="SUPFAM" id="SSF52540">
    <property type="entry name" value="P-loop containing nucleoside triphosphate hydrolases"/>
    <property type="match status" value="1"/>
</dbReference>
<dbReference type="InterPro" id="IPR019734">
    <property type="entry name" value="TPR_rpt"/>
</dbReference>
<protein>
    <submittedName>
        <fullName evidence="3">Sulfotransferase</fullName>
    </submittedName>
</protein>
<dbReference type="STRING" id="1332080.ATN00_02295"/>
<feature type="repeat" description="TPR" evidence="2">
    <location>
        <begin position="106"/>
        <end position="139"/>
    </location>
</feature>
<keyword evidence="1 3" id="KW-0808">Transferase</keyword>
<evidence type="ECO:0000256" key="1">
    <source>
        <dbReference type="ARBA" id="ARBA00022679"/>
    </source>
</evidence>
<dbReference type="OrthoDB" id="9800698at2"/>
<dbReference type="PANTHER" id="PTHR12788">
    <property type="entry name" value="PROTEIN-TYROSINE SULFOTRANSFERASE 2"/>
    <property type="match status" value="1"/>
</dbReference>
<dbReference type="Pfam" id="PF14559">
    <property type="entry name" value="TPR_19"/>
    <property type="match status" value="1"/>
</dbReference>
<dbReference type="Pfam" id="PF13469">
    <property type="entry name" value="Sulfotransfer_3"/>
    <property type="match status" value="1"/>
</dbReference>
<dbReference type="Proteomes" id="UP000056968">
    <property type="component" value="Chromosome"/>
</dbReference>
<gene>
    <name evidence="3" type="ORF">ATN00_02295</name>
</gene>
<dbReference type="InterPro" id="IPR011990">
    <property type="entry name" value="TPR-like_helical_dom_sf"/>
</dbReference>
<keyword evidence="4" id="KW-1185">Reference proteome</keyword>